<dbReference type="AlphaFoldDB" id="A0A941DHU5"/>
<evidence type="ECO:0000259" key="1">
    <source>
        <dbReference type="Pfam" id="PF03205"/>
    </source>
</evidence>
<dbReference type="PANTHER" id="PTHR40072">
    <property type="entry name" value="MOLYBDOPTERIN-GUANINE DINUCLEOTIDE BIOSYNTHESIS ADAPTER PROTEIN-RELATED"/>
    <property type="match status" value="1"/>
</dbReference>
<accession>A0A941DHU5</accession>
<dbReference type="NCBIfam" id="TIGR00176">
    <property type="entry name" value="mobB"/>
    <property type="match status" value="1"/>
</dbReference>
<evidence type="ECO:0000313" key="3">
    <source>
        <dbReference type="Proteomes" id="UP000680158"/>
    </source>
</evidence>
<keyword evidence="3" id="KW-1185">Reference proteome</keyword>
<dbReference type="InterPro" id="IPR052539">
    <property type="entry name" value="MGD_biosynthesis_adapter"/>
</dbReference>
<dbReference type="Proteomes" id="UP000680158">
    <property type="component" value="Unassembled WGS sequence"/>
</dbReference>
<proteinExistence type="predicted"/>
<evidence type="ECO:0000313" key="2">
    <source>
        <dbReference type="EMBL" id="MBR7748346.1"/>
    </source>
</evidence>
<comment type="caution">
    <text evidence="2">The sequence shown here is derived from an EMBL/GenBank/DDBJ whole genome shotgun (WGS) entry which is preliminary data.</text>
</comment>
<dbReference type="PANTHER" id="PTHR40072:SF1">
    <property type="entry name" value="MOLYBDOPTERIN-GUANINE DINUCLEOTIDE BIOSYNTHESIS ADAPTER PROTEIN"/>
    <property type="match status" value="1"/>
</dbReference>
<sequence>MHAAILGVVGWSGSGKTSLLEYLVKQLSQSDKLINVVKHSHHDVSLEPMHKDSARLRTAGAGQVLLASPYRYAIVKELRSTPEPSLGELLLQLEPADLTLVEGYKWANLKKVEVYRPSLGKPAIYANDDHVIAVASDIARPVDCPEQLMWLDLNSPQSILDWILQELSAGNLACDWKNLQ</sequence>
<dbReference type="InterPro" id="IPR004435">
    <property type="entry name" value="MobB_dom"/>
</dbReference>
<name>A0A941DHU5_9BURK</name>
<dbReference type="Gene3D" id="3.40.50.300">
    <property type="entry name" value="P-loop containing nucleotide triphosphate hydrolases"/>
    <property type="match status" value="1"/>
</dbReference>
<dbReference type="Pfam" id="PF03205">
    <property type="entry name" value="MobB"/>
    <property type="match status" value="1"/>
</dbReference>
<organism evidence="2 3">
    <name type="scientific">Undibacterium baiyunense</name>
    <dbReference type="NCBI Taxonomy" id="2828731"/>
    <lineage>
        <taxon>Bacteria</taxon>
        <taxon>Pseudomonadati</taxon>
        <taxon>Pseudomonadota</taxon>
        <taxon>Betaproteobacteria</taxon>
        <taxon>Burkholderiales</taxon>
        <taxon>Oxalobacteraceae</taxon>
        <taxon>Undibacterium</taxon>
    </lineage>
</organism>
<dbReference type="GO" id="GO:0005525">
    <property type="term" value="F:GTP binding"/>
    <property type="evidence" value="ECO:0007669"/>
    <property type="project" value="InterPro"/>
</dbReference>
<feature type="domain" description="Molybdopterin-guanine dinucleotide biosynthesis protein B (MobB)" evidence="1">
    <location>
        <begin position="5"/>
        <end position="137"/>
    </location>
</feature>
<dbReference type="EMBL" id="JAGSPM010000015">
    <property type="protein sequence ID" value="MBR7748346.1"/>
    <property type="molecule type" value="Genomic_DNA"/>
</dbReference>
<reference evidence="2 3" key="1">
    <citation type="submission" date="2021-04" db="EMBL/GenBank/DDBJ databases">
        <title>novel species isolated from subtropical streams in China.</title>
        <authorList>
            <person name="Lu H."/>
        </authorList>
    </citation>
    <scope>NUCLEOTIDE SEQUENCE [LARGE SCALE GENOMIC DNA]</scope>
    <source>
        <strain evidence="2 3">BYS107W</strain>
    </source>
</reference>
<protein>
    <submittedName>
        <fullName evidence="2">Molybdopterin-guanine dinucleotide biosynthesis protein B</fullName>
    </submittedName>
</protein>
<dbReference type="CDD" id="cd03116">
    <property type="entry name" value="MobB"/>
    <property type="match status" value="1"/>
</dbReference>
<gene>
    <name evidence="2" type="primary">mobB</name>
    <name evidence="2" type="ORF">KDM92_17305</name>
</gene>
<dbReference type="SUPFAM" id="SSF52540">
    <property type="entry name" value="P-loop containing nucleoside triphosphate hydrolases"/>
    <property type="match status" value="1"/>
</dbReference>
<dbReference type="GO" id="GO:0006777">
    <property type="term" value="P:Mo-molybdopterin cofactor biosynthetic process"/>
    <property type="evidence" value="ECO:0007669"/>
    <property type="project" value="InterPro"/>
</dbReference>
<dbReference type="InterPro" id="IPR027417">
    <property type="entry name" value="P-loop_NTPase"/>
</dbReference>
<dbReference type="RefSeq" id="WP_212685639.1">
    <property type="nucleotide sequence ID" value="NZ_JAGSPM010000015.1"/>
</dbReference>